<evidence type="ECO:0000313" key="3">
    <source>
        <dbReference type="EMBL" id="MBB4285733.1"/>
    </source>
</evidence>
<evidence type="ECO:0000313" key="4">
    <source>
        <dbReference type="Proteomes" id="UP000555728"/>
    </source>
</evidence>
<proteinExistence type="predicted"/>
<dbReference type="Proteomes" id="UP000555728">
    <property type="component" value="Unassembled WGS sequence"/>
</dbReference>
<reference evidence="3 4" key="1">
    <citation type="submission" date="2020-08" db="EMBL/GenBank/DDBJ databases">
        <title>Genome sequencing of Purple Non-Sulfur Bacteria from various extreme environments.</title>
        <authorList>
            <person name="Mayer M."/>
        </authorList>
    </citation>
    <scope>NUCLEOTIDE SEQUENCE [LARGE SCALE GENOMIC DNA]</scope>
    <source>
        <strain evidence="3 4">JA135</strain>
    </source>
</reference>
<dbReference type="EMBL" id="JACIGI010000009">
    <property type="protein sequence ID" value="MBB4285733.1"/>
    <property type="molecule type" value="Genomic_DNA"/>
</dbReference>
<feature type="domain" description="HTH cro/C1-type" evidence="2">
    <location>
        <begin position="24"/>
        <end position="79"/>
    </location>
</feature>
<sequence>MYSHPQQGAGPDAQKLRRAAGRWLKALREKRQLSQRQLAALVEVEYYTFISQIEAGRGRIPPDRYESWAAALDVPVIPFVKTLMGFYDPVTHRILFGHEAPALPEDLRPQPVADDAADGGDAADDAKGSGGARVATTGGHG</sequence>
<comment type="caution">
    <text evidence="3">The sequence shown here is derived from an EMBL/GenBank/DDBJ whole genome shotgun (WGS) entry which is preliminary data.</text>
</comment>
<keyword evidence="4" id="KW-1185">Reference proteome</keyword>
<organism evidence="3 4">
    <name type="scientific">Roseospira goensis</name>
    <dbReference type="NCBI Taxonomy" id="391922"/>
    <lineage>
        <taxon>Bacteria</taxon>
        <taxon>Pseudomonadati</taxon>
        <taxon>Pseudomonadota</taxon>
        <taxon>Alphaproteobacteria</taxon>
        <taxon>Rhodospirillales</taxon>
        <taxon>Rhodospirillaceae</taxon>
        <taxon>Roseospira</taxon>
    </lineage>
</organism>
<dbReference type="AlphaFoldDB" id="A0A7W6WKL2"/>
<dbReference type="SMART" id="SM00530">
    <property type="entry name" value="HTH_XRE"/>
    <property type="match status" value="1"/>
</dbReference>
<evidence type="ECO:0000259" key="2">
    <source>
        <dbReference type="PROSITE" id="PS50943"/>
    </source>
</evidence>
<name>A0A7W6WKL2_9PROT</name>
<dbReference type="GO" id="GO:0003677">
    <property type="term" value="F:DNA binding"/>
    <property type="evidence" value="ECO:0007669"/>
    <property type="project" value="InterPro"/>
</dbReference>
<dbReference type="Gene3D" id="1.10.260.40">
    <property type="entry name" value="lambda repressor-like DNA-binding domains"/>
    <property type="match status" value="1"/>
</dbReference>
<dbReference type="InterPro" id="IPR001387">
    <property type="entry name" value="Cro/C1-type_HTH"/>
</dbReference>
<dbReference type="InterPro" id="IPR010982">
    <property type="entry name" value="Lambda_DNA-bd_dom_sf"/>
</dbReference>
<feature type="region of interest" description="Disordered" evidence="1">
    <location>
        <begin position="104"/>
        <end position="141"/>
    </location>
</feature>
<dbReference type="PROSITE" id="PS50943">
    <property type="entry name" value="HTH_CROC1"/>
    <property type="match status" value="1"/>
</dbReference>
<dbReference type="CDD" id="cd00093">
    <property type="entry name" value="HTH_XRE"/>
    <property type="match status" value="1"/>
</dbReference>
<dbReference type="RefSeq" id="WP_184433443.1">
    <property type="nucleotide sequence ID" value="NZ_JACIGI010000009.1"/>
</dbReference>
<dbReference type="Pfam" id="PF13560">
    <property type="entry name" value="HTH_31"/>
    <property type="match status" value="1"/>
</dbReference>
<protein>
    <submittedName>
        <fullName evidence="3">Transcriptional regulator with XRE-family HTH domain</fullName>
    </submittedName>
</protein>
<dbReference type="SUPFAM" id="SSF47413">
    <property type="entry name" value="lambda repressor-like DNA-binding domains"/>
    <property type="match status" value="1"/>
</dbReference>
<accession>A0A7W6WKL2</accession>
<evidence type="ECO:0000256" key="1">
    <source>
        <dbReference type="SAM" id="MobiDB-lite"/>
    </source>
</evidence>
<gene>
    <name evidence="3" type="ORF">GGD88_001453</name>
</gene>